<feature type="transmembrane region" description="Helical" evidence="6">
    <location>
        <begin position="32"/>
        <end position="53"/>
    </location>
</feature>
<comment type="subcellular location">
    <subcellularLocation>
        <location evidence="6">Cell membrane</location>
        <topology evidence="6">Multi-pass membrane protein</topology>
    </subcellularLocation>
    <subcellularLocation>
        <location evidence="1">Membrane</location>
        <topology evidence="1">Multi-pass membrane protein</topology>
    </subcellularLocation>
</comment>
<keyword evidence="4 6" id="KW-1133">Transmembrane helix</keyword>
<feature type="transmembrane region" description="Helical" evidence="6">
    <location>
        <begin position="74"/>
        <end position="101"/>
    </location>
</feature>
<dbReference type="CDD" id="cd06261">
    <property type="entry name" value="TM_PBP2"/>
    <property type="match status" value="1"/>
</dbReference>
<keyword evidence="5 6" id="KW-0472">Membrane</keyword>
<evidence type="ECO:0000256" key="6">
    <source>
        <dbReference type="RuleBase" id="RU363032"/>
    </source>
</evidence>
<keyword evidence="3 6" id="KW-0812">Transmembrane</keyword>
<dbReference type="Pfam" id="PF00528">
    <property type="entry name" value="BPD_transp_1"/>
    <property type="match status" value="1"/>
</dbReference>
<dbReference type="GO" id="GO:0031460">
    <property type="term" value="P:glycine betaine transport"/>
    <property type="evidence" value="ECO:0007669"/>
    <property type="project" value="TreeGrafter"/>
</dbReference>
<accession>A0A1Q8V871</accession>
<proteinExistence type="inferred from homology"/>
<dbReference type="SUPFAM" id="SSF161098">
    <property type="entry name" value="MetI-like"/>
    <property type="match status" value="1"/>
</dbReference>
<dbReference type="GO" id="GO:0055085">
    <property type="term" value="P:transmembrane transport"/>
    <property type="evidence" value="ECO:0007669"/>
    <property type="project" value="InterPro"/>
</dbReference>
<gene>
    <name evidence="8" type="ORF">BKH29_08360</name>
</gene>
<feature type="transmembrane region" description="Helical" evidence="6">
    <location>
        <begin position="185"/>
        <end position="209"/>
    </location>
</feature>
<feature type="domain" description="ABC transmembrane type-1" evidence="7">
    <location>
        <begin position="27"/>
        <end position="206"/>
    </location>
</feature>
<evidence type="ECO:0000256" key="1">
    <source>
        <dbReference type="ARBA" id="ARBA00004141"/>
    </source>
</evidence>
<dbReference type="Proteomes" id="UP000186857">
    <property type="component" value="Unassembled WGS sequence"/>
</dbReference>
<organism evidence="8 9">
    <name type="scientific">Actinomyces oris</name>
    <dbReference type="NCBI Taxonomy" id="544580"/>
    <lineage>
        <taxon>Bacteria</taxon>
        <taxon>Bacillati</taxon>
        <taxon>Actinomycetota</taxon>
        <taxon>Actinomycetes</taxon>
        <taxon>Actinomycetales</taxon>
        <taxon>Actinomycetaceae</taxon>
        <taxon>Actinomyces</taxon>
    </lineage>
</organism>
<evidence type="ECO:0000256" key="4">
    <source>
        <dbReference type="ARBA" id="ARBA00022989"/>
    </source>
</evidence>
<dbReference type="PANTHER" id="PTHR30177:SF33">
    <property type="entry name" value="POSSIBLE OSMOPROTECTANT (GLYCINE BETAINE_CARNITINE_CHOLINE_L-PROLINE) TRANSPORT INTEGRAL MEMBRANE PROTEIN ABC TRANSPORTER PROZ"/>
    <property type="match status" value="1"/>
</dbReference>
<evidence type="ECO:0000256" key="5">
    <source>
        <dbReference type="ARBA" id="ARBA00023136"/>
    </source>
</evidence>
<evidence type="ECO:0000313" key="9">
    <source>
        <dbReference type="Proteomes" id="UP000186857"/>
    </source>
</evidence>
<evidence type="ECO:0000313" key="8">
    <source>
        <dbReference type="EMBL" id="OLO44277.1"/>
    </source>
</evidence>
<dbReference type="AlphaFoldDB" id="A0A1Q8V871"/>
<comment type="similarity">
    <text evidence="6">Belongs to the binding-protein-dependent transport system permease family.</text>
</comment>
<dbReference type="Gene3D" id="1.10.3720.10">
    <property type="entry name" value="MetI-like"/>
    <property type="match status" value="1"/>
</dbReference>
<sequence>MRFVLAALAYIADPAHWGGAMGIGPLLVQHVLYSLAGVLIAALIGVPAGWWVGHTGRGRTWVQPLSGAARSLPTLGLITLFGLVLGVGLSAPMIAFVILALPSVLAGAMSGVRAASTMAVDGARASGMSELQVLSRVEIPLGAPLLVGGLRSASLQVISTATLAAYTGAGGLGRLMFLGLKTQDYVMMLASALLVISLALASEAIFALIQWGVTPPGARQHRKESA</sequence>
<dbReference type="InterPro" id="IPR035906">
    <property type="entry name" value="MetI-like_sf"/>
</dbReference>
<dbReference type="GO" id="GO:0005886">
    <property type="term" value="C:plasma membrane"/>
    <property type="evidence" value="ECO:0007669"/>
    <property type="project" value="UniProtKB-SubCell"/>
</dbReference>
<dbReference type="OrthoDB" id="5244012at2"/>
<evidence type="ECO:0000259" key="7">
    <source>
        <dbReference type="PROSITE" id="PS50928"/>
    </source>
</evidence>
<dbReference type="InterPro" id="IPR000515">
    <property type="entry name" value="MetI-like"/>
</dbReference>
<dbReference type="RefSeq" id="WP_075377029.1">
    <property type="nucleotide sequence ID" value="NZ_MSKJ01000017.1"/>
</dbReference>
<keyword evidence="2 6" id="KW-0813">Transport</keyword>
<evidence type="ECO:0000256" key="2">
    <source>
        <dbReference type="ARBA" id="ARBA00022448"/>
    </source>
</evidence>
<comment type="caution">
    <text evidence="8">The sequence shown here is derived from an EMBL/GenBank/DDBJ whole genome shotgun (WGS) entry which is preliminary data.</text>
</comment>
<dbReference type="InterPro" id="IPR051204">
    <property type="entry name" value="ABC_transp_perm/SBD"/>
</dbReference>
<dbReference type="PANTHER" id="PTHR30177">
    <property type="entry name" value="GLYCINE BETAINE/L-PROLINE TRANSPORT SYSTEM PERMEASE PROTEIN PROW"/>
    <property type="match status" value="1"/>
</dbReference>
<protein>
    <submittedName>
        <fullName evidence="8">ABC transporter permease</fullName>
    </submittedName>
</protein>
<evidence type="ECO:0000256" key="3">
    <source>
        <dbReference type="ARBA" id="ARBA00022692"/>
    </source>
</evidence>
<dbReference type="PROSITE" id="PS50928">
    <property type="entry name" value="ABC_TM1"/>
    <property type="match status" value="1"/>
</dbReference>
<name>A0A1Q8V871_9ACTO</name>
<dbReference type="EMBL" id="MSKJ01000017">
    <property type="protein sequence ID" value="OLO44277.1"/>
    <property type="molecule type" value="Genomic_DNA"/>
</dbReference>
<reference evidence="8 9" key="1">
    <citation type="submission" date="2016-12" db="EMBL/GenBank/DDBJ databases">
        <title>Genomic Comparison of strains in the 'Actinomyces naeslundii' Group.</title>
        <authorList>
            <person name="Mughal S.R."/>
            <person name="Do T."/>
            <person name="Gilbert S.C."/>
            <person name="Witherden E.A."/>
            <person name="Didelot X."/>
            <person name="Beighton D."/>
        </authorList>
    </citation>
    <scope>NUCLEOTIDE SEQUENCE [LARGE SCALE GENOMIC DNA]</scope>
    <source>
        <strain evidence="8 9">CCUG 33920</strain>
    </source>
</reference>
<feature type="transmembrane region" description="Helical" evidence="6">
    <location>
        <begin position="153"/>
        <end position="173"/>
    </location>
</feature>